<dbReference type="KEGG" id="pamo:BAR1_14000"/>
<keyword evidence="1" id="KW-0732">Signal</keyword>
<proteinExistence type="predicted"/>
<gene>
    <name evidence="2" type="ORF">BAR1_14000</name>
</gene>
<sequence length="101" mass="11133">MAFAALIAVFTLSATAPAAVAAGKIHRACMKSDRPSASRQMCRCIQDAADQVLSNRDQALAAKFFKDPQMAQDVRQADNSRKEAFWKRYKDFGAIAQAYCQ</sequence>
<protein>
    <recommendedName>
        <fullName evidence="4">Arginine transporter</fullName>
    </recommendedName>
</protein>
<accession>A0A347ULW3</accession>
<dbReference type="EMBL" id="CP032125">
    <property type="protein sequence ID" value="AXX99841.1"/>
    <property type="molecule type" value="Genomic_DNA"/>
</dbReference>
<evidence type="ECO:0000313" key="2">
    <source>
        <dbReference type="EMBL" id="AXX99841.1"/>
    </source>
</evidence>
<evidence type="ECO:0000313" key="3">
    <source>
        <dbReference type="Proteomes" id="UP000261704"/>
    </source>
</evidence>
<dbReference type="OrthoDB" id="7659053at2"/>
<evidence type="ECO:0000256" key="1">
    <source>
        <dbReference type="SAM" id="SignalP"/>
    </source>
</evidence>
<organism evidence="2 3">
    <name type="scientific">Profundibacter amoris</name>
    <dbReference type="NCBI Taxonomy" id="2171755"/>
    <lineage>
        <taxon>Bacteria</taxon>
        <taxon>Pseudomonadati</taxon>
        <taxon>Pseudomonadota</taxon>
        <taxon>Alphaproteobacteria</taxon>
        <taxon>Rhodobacterales</taxon>
        <taxon>Paracoccaceae</taxon>
        <taxon>Profundibacter</taxon>
    </lineage>
</organism>
<evidence type="ECO:0008006" key="4">
    <source>
        <dbReference type="Google" id="ProtNLM"/>
    </source>
</evidence>
<dbReference type="Proteomes" id="UP000261704">
    <property type="component" value="Chromosome"/>
</dbReference>
<keyword evidence="3" id="KW-1185">Reference proteome</keyword>
<feature type="chain" id="PRO_5016814776" description="Arginine transporter" evidence="1">
    <location>
        <begin position="22"/>
        <end position="101"/>
    </location>
</feature>
<reference evidence="2 3" key="1">
    <citation type="submission" date="2018-09" db="EMBL/GenBank/DDBJ databases">
        <title>Profundibacter amoris BAR1 gen. nov., sp. nov., a new member of the Roseobacter clade isolated at Lokis Castle Vent Field on the Arctic Mid-Oceanic Ridge.</title>
        <authorList>
            <person name="Le Moine Bauer S."/>
            <person name="Sjoeberg A.G."/>
            <person name="L'Haridon S."/>
            <person name="Stokke R."/>
            <person name="Roalkvam I."/>
            <person name="Steen I.H."/>
            <person name="Dahle H."/>
        </authorList>
    </citation>
    <scope>NUCLEOTIDE SEQUENCE [LARGE SCALE GENOMIC DNA]</scope>
    <source>
        <strain evidence="2 3">BAR1</strain>
    </source>
</reference>
<dbReference type="AlphaFoldDB" id="A0A347ULW3"/>
<name>A0A347ULW3_9RHOB</name>
<feature type="signal peptide" evidence="1">
    <location>
        <begin position="1"/>
        <end position="21"/>
    </location>
</feature>